<evidence type="ECO:0000259" key="2">
    <source>
        <dbReference type="PROSITE" id="PS50056"/>
    </source>
</evidence>
<evidence type="ECO:0000313" key="4">
    <source>
        <dbReference type="Proteomes" id="UP001500518"/>
    </source>
</evidence>
<evidence type="ECO:0000313" key="3">
    <source>
        <dbReference type="EMBL" id="GAA5054675.1"/>
    </source>
</evidence>
<proteinExistence type="inferred from homology"/>
<dbReference type="Gene3D" id="3.90.190.10">
    <property type="entry name" value="Protein tyrosine phosphatase superfamily"/>
    <property type="match status" value="1"/>
</dbReference>
<dbReference type="InterPro" id="IPR029021">
    <property type="entry name" value="Prot-tyrosine_phosphatase-like"/>
</dbReference>
<dbReference type="EMBL" id="BAABHV010000010">
    <property type="protein sequence ID" value="GAA5054675.1"/>
    <property type="molecule type" value="Genomic_DNA"/>
</dbReference>
<dbReference type="Pfam" id="PF13350">
    <property type="entry name" value="Y_phosphatase3"/>
    <property type="match status" value="1"/>
</dbReference>
<sequence>MTLGPEDRARIVELEGAANFRDFGGYPARDGRKVRRGVLFRSNRLSQLTKGDIAALEAAGIATVFDLRAPREREADPTAWQASHLAFHTWPPGHKRRLVDMARDYPQDAGGAEALMLDFYAELPRTMSHAFSGIIRHIADRAAPCIIHCSAGKDRTGMAAALVLSALGVPRDLVLDDYAMTDRIVASEDDMARSLFTGRDGGARAQGAMREAFPPEAIAVMRSARPAFLESAFAGIDREYGSLTAYFEAIGIDDAVQAALRSRLLEPIPS</sequence>
<dbReference type="PROSITE" id="PS00383">
    <property type="entry name" value="TYR_PHOSPHATASE_1"/>
    <property type="match status" value="1"/>
</dbReference>
<reference evidence="4" key="1">
    <citation type="journal article" date="2019" name="Int. J. Syst. Evol. Microbiol.">
        <title>The Global Catalogue of Microorganisms (GCM) 10K type strain sequencing project: providing services to taxonomists for standard genome sequencing and annotation.</title>
        <authorList>
            <consortium name="The Broad Institute Genomics Platform"/>
            <consortium name="The Broad Institute Genome Sequencing Center for Infectious Disease"/>
            <person name="Wu L."/>
            <person name="Ma J."/>
        </authorList>
    </citation>
    <scope>NUCLEOTIDE SEQUENCE [LARGE SCALE GENOMIC DNA]</scope>
    <source>
        <strain evidence="4">JCM 18014</strain>
    </source>
</reference>
<dbReference type="InterPro" id="IPR016130">
    <property type="entry name" value="Tyr_Pase_AS"/>
</dbReference>
<dbReference type="PANTHER" id="PTHR31126">
    <property type="entry name" value="TYROSINE-PROTEIN PHOSPHATASE"/>
    <property type="match status" value="1"/>
</dbReference>
<dbReference type="SUPFAM" id="SSF52799">
    <property type="entry name" value="(Phosphotyrosine protein) phosphatases II"/>
    <property type="match status" value="1"/>
</dbReference>
<organism evidence="3 4">
    <name type="scientific">Erythrobacter westpacificensis</name>
    <dbReference type="NCBI Taxonomy" id="1055231"/>
    <lineage>
        <taxon>Bacteria</taxon>
        <taxon>Pseudomonadati</taxon>
        <taxon>Pseudomonadota</taxon>
        <taxon>Alphaproteobacteria</taxon>
        <taxon>Sphingomonadales</taxon>
        <taxon>Erythrobacteraceae</taxon>
        <taxon>Erythrobacter/Porphyrobacter group</taxon>
        <taxon>Erythrobacter</taxon>
    </lineage>
</organism>
<dbReference type="PROSITE" id="PS50056">
    <property type="entry name" value="TYR_PHOSPHATASE_2"/>
    <property type="match status" value="1"/>
</dbReference>
<dbReference type="InterPro" id="IPR000387">
    <property type="entry name" value="Tyr_Pase_dom"/>
</dbReference>
<gene>
    <name evidence="3" type="ORF">GCM10023208_17770</name>
</gene>
<feature type="domain" description="Tyrosine specific protein phosphatases" evidence="2">
    <location>
        <begin position="129"/>
        <end position="164"/>
    </location>
</feature>
<dbReference type="Proteomes" id="UP001500518">
    <property type="component" value="Unassembled WGS sequence"/>
</dbReference>
<comment type="caution">
    <text evidence="3">The sequence shown here is derived from an EMBL/GenBank/DDBJ whole genome shotgun (WGS) entry which is preliminary data.</text>
</comment>
<comment type="similarity">
    <text evidence="1">Belongs to the protein-tyrosine phosphatase family.</text>
</comment>
<dbReference type="PANTHER" id="PTHR31126:SF1">
    <property type="entry name" value="TYROSINE SPECIFIC PROTEIN PHOSPHATASES DOMAIN-CONTAINING PROTEIN"/>
    <property type="match status" value="1"/>
</dbReference>
<evidence type="ECO:0000256" key="1">
    <source>
        <dbReference type="ARBA" id="ARBA00009580"/>
    </source>
</evidence>
<protein>
    <submittedName>
        <fullName evidence="3">Tyrosine-protein phosphatase</fullName>
    </submittedName>
</protein>
<accession>A0ABP9KAK3</accession>
<name>A0ABP9KAK3_9SPHN</name>
<keyword evidence="4" id="KW-1185">Reference proteome</keyword>
<dbReference type="RefSeq" id="WP_346032760.1">
    <property type="nucleotide sequence ID" value="NZ_BAABHV010000010.1"/>
</dbReference>
<dbReference type="InterPro" id="IPR026893">
    <property type="entry name" value="Tyr/Ser_Pase_IphP-type"/>
</dbReference>